<keyword evidence="5 12" id="KW-0819">tRNA processing</keyword>
<dbReference type="EMBL" id="CP031040">
    <property type="protein sequence ID" value="QDZ22098.1"/>
    <property type="molecule type" value="Genomic_DNA"/>
</dbReference>
<evidence type="ECO:0000256" key="7">
    <source>
        <dbReference type="ARBA" id="ARBA00022771"/>
    </source>
</evidence>
<reference evidence="15 16" key="1">
    <citation type="submission" date="2018-07" db="EMBL/GenBank/DDBJ databases">
        <title>The complete nuclear genome of the prasinophyte Chloropicon primus (CCMP1205).</title>
        <authorList>
            <person name="Pombert J.-F."/>
            <person name="Otis C."/>
            <person name="Turmel M."/>
            <person name="Lemieux C."/>
        </authorList>
    </citation>
    <scope>NUCLEOTIDE SEQUENCE [LARGE SCALE GENOMIC DNA]</scope>
    <source>
        <strain evidence="15 16">CCMP1205</strain>
    </source>
</reference>
<proteinExistence type="inferred from homology"/>
<accession>A0A5B8MN69</accession>
<dbReference type="GO" id="GO:0030488">
    <property type="term" value="P:tRNA methylation"/>
    <property type="evidence" value="ECO:0007669"/>
    <property type="project" value="InterPro"/>
</dbReference>
<evidence type="ECO:0000256" key="6">
    <source>
        <dbReference type="ARBA" id="ARBA00022723"/>
    </source>
</evidence>
<feature type="compositionally biased region" description="Gly residues" evidence="13">
    <location>
        <begin position="38"/>
        <end position="47"/>
    </location>
</feature>
<evidence type="ECO:0000313" key="15">
    <source>
        <dbReference type="EMBL" id="QDZ22098.1"/>
    </source>
</evidence>
<dbReference type="Proteomes" id="UP000316726">
    <property type="component" value="Chromosome 7"/>
</dbReference>
<dbReference type="AlphaFoldDB" id="A0A5B8MN69"/>
<dbReference type="PANTHER" id="PTHR12998:SF0">
    <property type="entry name" value="TRNA:M(4)X MODIFICATION ENZYME TRM13 HOMOLOG"/>
    <property type="match status" value="1"/>
</dbReference>
<comment type="catalytic activity">
    <reaction evidence="11 12">
        <text>adenosine(4) in tRNA(His) + S-adenosyl-L-methionine = 2'-O-methyladenosine(4) in tRNA(His) + S-adenosyl-L-homocysteine + H(+)</text>
        <dbReference type="Rhea" id="RHEA:43196"/>
        <dbReference type="Rhea" id="RHEA-COMP:10401"/>
        <dbReference type="Rhea" id="RHEA-COMP:10402"/>
        <dbReference type="ChEBI" id="CHEBI:15378"/>
        <dbReference type="ChEBI" id="CHEBI:57856"/>
        <dbReference type="ChEBI" id="CHEBI:59789"/>
        <dbReference type="ChEBI" id="CHEBI:74411"/>
        <dbReference type="ChEBI" id="CHEBI:74477"/>
        <dbReference type="EC" id="2.1.1.225"/>
    </reaction>
</comment>
<evidence type="ECO:0000256" key="9">
    <source>
        <dbReference type="ARBA" id="ARBA00048165"/>
    </source>
</evidence>
<evidence type="ECO:0000313" key="16">
    <source>
        <dbReference type="Proteomes" id="UP000316726"/>
    </source>
</evidence>
<evidence type="ECO:0000259" key="14">
    <source>
        <dbReference type="PROSITE" id="PS51800"/>
    </source>
</evidence>
<dbReference type="PANTHER" id="PTHR12998">
    <property type="entry name" value="TRNA:M(4)X MODIFICATION ENZYME TRM13 HOMOLOG"/>
    <property type="match status" value="1"/>
</dbReference>
<gene>
    <name evidence="15" type="ORF">A3770_07p46160</name>
</gene>
<organism evidence="15 16">
    <name type="scientific">Chloropicon primus</name>
    <dbReference type="NCBI Taxonomy" id="1764295"/>
    <lineage>
        <taxon>Eukaryota</taxon>
        <taxon>Viridiplantae</taxon>
        <taxon>Chlorophyta</taxon>
        <taxon>Chloropicophyceae</taxon>
        <taxon>Chloropicales</taxon>
        <taxon>Chloropicaceae</taxon>
        <taxon>Chloropicon</taxon>
    </lineage>
</organism>
<dbReference type="EC" id="2.1.1.225" evidence="12"/>
<keyword evidence="4 12" id="KW-0949">S-adenosyl-L-methionine</keyword>
<dbReference type="GO" id="GO:0106050">
    <property type="term" value="F:tRNA 2'-O-methyltransferase activity"/>
    <property type="evidence" value="ECO:0007669"/>
    <property type="project" value="UniProtKB-UniRule"/>
</dbReference>
<comment type="similarity">
    <text evidence="1 12">Belongs to the methyltransferase TRM13 family.</text>
</comment>
<sequence>MNGKRRREQQNQHQGKANGHGGGGGAPSPGKGAKGKANGHGGGGGAPSPGKGAKGKRKKGKDALYTMPKDVHTAEGQAALALWKEKGKCIFYLKKKGRYCHFEACEGDVYCGNHRVVDNRPRIPCPVDPRHTIFKDELQKHLKKCQSLKRMKSLHQEPYYVEDANVGQEEEGRPDIPTKERKERIVALGGEEIRALVSKIHRSMDTLAERLRWREDHDPTAAVVEGEGEGEGGVSGEGLLRRPKECDAWFGDGEFSPANSHLAARKYKTRHIQQQVSMIGHYVDFFPRTGEAEGSRESRSVVELGAGKGHLGTMWVKSMGFSHLLLVDNQCFSLKADREISHEEGMKVERFQCDLKDFAMDKVKSLADRRVCVVGKHLCGGATDMALQICKTSRESSGVALQSLCIASCCHHKCTWRAFVAKEVFEDLGLTAQDFQLISWMTGWACCGHDHVKKDEAKDDEAAEERKRKMFGNLKMPERIKAGLACKRLLDLCRIAWLRQNGFLSTQFVKYCPRIMTGENMLLLAK</sequence>
<comment type="function">
    <text evidence="12">tRNA methylase which 2'-O-methylates cytidine(4) in tRNA(Pro) and tRNA(Gly)(GCC), and adenosine(4) in tRNA(His).</text>
</comment>
<evidence type="ECO:0000256" key="4">
    <source>
        <dbReference type="ARBA" id="ARBA00022691"/>
    </source>
</evidence>
<feature type="compositionally biased region" description="Gly residues" evidence="13">
    <location>
        <begin position="18"/>
        <end position="27"/>
    </location>
</feature>
<dbReference type="OrthoDB" id="258806at2759"/>
<evidence type="ECO:0000256" key="10">
    <source>
        <dbReference type="ARBA" id="ARBA00048635"/>
    </source>
</evidence>
<comment type="catalytic activity">
    <reaction evidence="9 12">
        <text>cytidine(4) in tRNA(Pro) + S-adenosyl-L-methionine = 2'-O-methylcytidine(4) in tRNA(Pro) + S-adenosyl-L-homocysteine + H(+)</text>
        <dbReference type="Rhea" id="RHEA:32767"/>
        <dbReference type="Rhea" id="RHEA-COMP:10397"/>
        <dbReference type="Rhea" id="RHEA-COMP:10398"/>
        <dbReference type="ChEBI" id="CHEBI:15378"/>
        <dbReference type="ChEBI" id="CHEBI:57856"/>
        <dbReference type="ChEBI" id="CHEBI:59789"/>
        <dbReference type="ChEBI" id="CHEBI:74495"/>
        <dbReference type="ChEBI" id="CHEBI:82748"/>
        <dbReference type="EC" id="2.1.1.225"/>
    </reaction>
</comment>
<evidence type="ECO:0000256" key="12">
    <source>
        <dbReference type="RuleBase" id="RU367103"/>
    </source>
</evidence>
<dbReference type="Pfam" id="PF05253">
    <property type="entry name" value="zf-U11-48K"/>
    <property type="match status" value="1"/>
</dbReference>
<keyword evidence="2 12" id="KW-0489">Methyltransferase</keyword>
<comment type="catalytic activity">
    <reaction evidence="10 12">
        <text>cytidine(4) in tRNA(Gly)(GCC) + S-adenosyl-L-methionine = 2'-O-methylcytidine(4) in tRNA(Gly)(GCC) + S-adenosyl-L-homocysteine + H(+)</text>
        <dbReference type="Rhea" id="RHEA:43192"/>
        <dbReference type="Rhea" id="RHEA-COMP:10399"/>
        <dbReference type="Rhea" id="RHEA-COMP:10400"/>
        <dbReference type="ChEBI" id="CHEBI:15378"/>
        <dbReference type="ChEBI" id="CHEBI:57856"/>
        <dbReference type="ChEBI" id="CHEBI:59789"/>
        <dbReference type="ChEBI" id="CHEBI:74495"/>
        <dbReference type="ChEBI" id="CHEBI:82748"/>
        <dbReference type="EC" id="2.1.1.225"/>
    </reaction>
</comment>
<evidence type="ECO:0000256" key="13">
    <source>
        <dbReference type="SAM" id="MobiDB-lite"/>
    </source>
</evidence>
<keyword evidence="7 12" id="KW-0863">Zinc-finger</keyword>
<dbReference type="InterPro" id="IPR039044">
    <property type="entry name" value="Trm13"/>
</dbReference>
<dbReference type="InterPro" id="IPR007871">
    <property type="entry name" value="Methyltransferase_TRM13"/>
</dbReference>
<evidence type="ECO:0000256" key="5">
    <source>
        <dbReference type="ARBA" id="ARBA00022694"/>
    </source>
</evidence>
<evidence type="ECO:0000256" key="8">
    <source>
        <dbReference type="ARBA" id="ARBA00022833"/>
    </source>
</evidence>
<keyword evidence="16" id="KW-1185">Reference proteome</keyword>
<evidence type="ECO:0000256" key="3">
    <source>
        <dbReference type="ARBA" id="ARBA00022679"/>
    </source>
</evidence>
<evidence type="ECO:0000256" key="11">
    <source>
        <dbReference type="ARBA" id="ARBA00049393"/>
    </source>
</evidence>
<dbReference type="PROSITE" id="PS51800">
    <property type="entry name" value="ZF_CHHC_U11_48K"/>
    <property type="match status" value="1"/>
</dbReference>
<keyword evidence="8 12" id="KW-0862">Zinc</keyword>
<keyword evidence="6 12" id="KW-0479">Metal-binding</keyword>
<feature type="domain" description="CHHC U11-48K-type" evidence="14">
    <location>
        <begin position="122"/>
        <end position="149"/>
    </location>
</feature>
<name>A0A5B8MN69_9CHLO</name>
<dbReference type="InterPro" id="IPR021721">
    <property type="entry name" value="Znf_CCCH-type_TRM13"/>
</dbReference>
<dbReference type="GO" id="GO:0008270">
    <property type="term" value="F:zinc ion binding"/>
    <property type="evidence" value="ECO:0007669"/>
    <property type="project" value="UniProtKB-KW"/>
</dbReference>
<dbReference type="Pfam" id="PF11722">
    <property type="entry name" value="zf-TRM13_CCCH"/>
    <property type="match status" value="1"/>
</dbReference>
<evidence type="ECO:0000256" key="1">
    <source>
        <dbReference type="ARBA" id="ARBA00005265"/>
    </source>
</evidence>
<dbReference type="Pfam" id="PF05206">
    <property type="entry name" value="TRM13"/>
    <property type="match status" value="1"/>
</dbReference>
<evidence type="ECO:0000256" key="2">
    <source>
        <dbReference type="ARBA" id="ARBA00022603"/>
    </source>
</evidence>
<protein>
    <recommendedName>
        <fullName evidence="12">tRNA:m(4)X modification enzyme TRM13</fullName>
        <ecNumber evidence="12">2.1.1.225</ecNumber>
    </recommendedName>
</protein>
<keyword evidence="3 12" id="KW-0808">Transferase</keyword>
<dbReference type="STRING" id="1764295.A0A5B8MN69"/>
<dbReference type="InterPro" id="IPR022776">
    <property type="entry name" value="TRM13/UPF0224_CHHC_Znf_dom"/>
</dbReference>
<feature type="region of interest" description="Disordered" evidence="13">
    <location>
        <begin position="1"/>
        <end position="61"/>
    </location>
</feature>